<reference evidence="5 6" key="1">
    <citation type="submission" date="2019-02" db="EMBL/GenBank/DDBJ databases">
        <title>Deep-cultivation of Planctomycetes and their phenomic and genomic characterization uncovers novel biology.</title>
        <authorList>
            <person name="Wiegand S."/>
            <person name="Jogler M."/>
            <person name="Boedeker C."/>
            <person name="Pinto D."/>
            <person name="Vollmers J."/>
            <person name="Rivas-Marin E."/>
            <person name="Kohn T."/>
            <person name="Peeters S.H."/>
            <person name="Heuer A."/>
            <person name="Rast P."/>
            <person name="Oberbeckmann S."/>
            <person name="Bunk B."/>
            <person name="Jeske O."/>
            <person name="Meyerdierks A."/>
            <person name="Storesund J.E."/>
            <person name="Kallscheuer N."/>
            <person name="Luecker S."/>
            <person name="Lage O.M."/>
            <person name="Pohl T."/>
            <person name="Merkel B.J."/>
            <person name="Hornburger P."/>
            <person name="Mueller R.-W."/>
            <person name="Bruemmer F."/>
            <person name="Labrenz M."/>
            <person name="Spormann A.M."/>
            <person name="Op den Camp H."/>
            <person name="Overmann J."/>
            <person name="Amann R."/>
            <person name="Jetten M.S.M."/>
            <person name="Mascher T."/>
            <person name="Medema M.H."/>
            <person name="Devos D.P."/>
            <person name="Kaster A.-K."/>
            <person name="Ovreas L."/>
            <person name="Rohde M."/>
            <person name="Galperin M.Y."/>
            <person name="Jogler C."/>
        </authorList>
    </citation>
    <scope>NUCLEOTIDE SEQUENCE [LARGE SCALE GENOMIC DNA]</scope>
    <source>
        <strain evidence="5 6">I41</strain>
    </source>
</reference>
<evidence type="ECO:0000256" key="1">
    <source>
        <dbReference type="ARBA" id="ARBA00022723"/>
    </source>
</evidence>
<dbReference type="GO" id="GO:0008758">
    <property type="term" value="F:UDP-2,3-diacylglucosamine hydrolase activity"/>
    <property type="evidence" value="ECO:0007669"/>
    <property type="project" value="TreeGrafter"/>
</dbReference>
<dbReference type="InterPro" id="IPR051158">
    <property type="entry name" value="Metallophosphoesterase_sf"/>
</dbReference>
<feature type="transmembrane region" description="Helical" evidence="3">
    <location>
        <begin position="77"/>
        <end position="98"/>
    </location>
</feature>
<evidence type="ECO:0000256" key="3">
    <source>
        <dbReference type="SAM" id="Phobius"/>
    </source>
</evidence>
<dbReference type="PANTHER" id="PTHR31302">
    <property type="entry name" value="TRANSMEMBRANE PROTEIN WITH METALLOPHOSPHOESTERASE DOMAIN-RELATED"/>
    <property type="match status" value="1"/>
</dbReference>
<proteinExistence type="predicted"/>
<protein>
    <submittedName>
        <fullName evidence="5">Putative metallophosphoesterase</fullName>
        <ecNumber evidence="5">3.1.-.-</ecNumber>
    </submittedName>
</protein>
<organism evidence="5 6">
    <name type="scientific">Lacipirellula limnantheis</name>
    <dbReference type="NCBI Taxonomy" id="2528024"/>
    <lineage>
        <taxon>Bacteria</taxon>
        <taxon>Pseudomonadati</taxon>
        <taxon>Planctomycetota</taxon>
        <taxon>Planctomycetia</taxon>
        <taxon>Pirellulales</taxon>
        <taxon>Lacipirellulaceae</taxon>
        <taxon>Lacipirellula</taxon>
    </lineage>
</organism>
<sequence length="395" mass="43732">MTPLLVWSGLAIAALGHGFLWTGVVNRLHGFSGPRAVIKSLTWISIAAFCLLPPWMAWECNLLQISTFNPFARRDWIAGYAWGAFALGVVAVFVKLWVEAHRYDRTILRKWTADVRDVAKLLGRKPLSGPVALVLGNLPLNEALKLSVDRKRLALPRLPAELEGLTIAHVTDLHMTGRLDREFYEVIARQLNDLRPDVMAITGDIVEAAECWPWLERTLGSLCAPLGVYFIVGNHDAYVDARHTRELLGDYGLTCLSGRWLRAEWNGVPVLLGGNEQPWMPAAAVDQLSARQLGRSEFRLVLCHTPDQFAWCAQADADLALAGHTHGGQVQLPLLGPICSPSLHGTRYACGVFRRGNTVLHVSRGISGETPLRWRCPPEIALLELTRLSAETEKV</sequence>
<dbReference type="AlphaFoldDB" id="A0A517TTW7"/>
<keyword evidence="3" id="KW-0472">Membrane</keyword>
<dbReference type="GO" id="GO:0016020">
    <property type="term" value="C:membrane"/>
    <property type="evidence" value="ECO:0007669"/>
    <property type="project" value="GOC"/>
</dbReference>
<feature type="domain" description="Calcineurin-like phosphoesterase" evidence="4">
    <location>
        <begin position="166"/>
        <end position="327"/>
    </location>
</feature>
<accession>A0A517TTW7</accession>
<dbReference type="RefSeq" id="WP_145431371.1">
    <property type="nucleotide sequence ID" value="NZ_CP036339.1"/>
</dbReference>
<dbReference type="Gene3D" id="3.60.21.10">
    <property type="match status" value="1"/>
</dbReference>
<keyword evidence="6" id="KW-1185">Reference proteome</keyword>
<keyword evidence="1" id="KW-0479">Metal-binding</keyword>
<dbReference type="EC" id="3.1.-.-" evidence="5"/>
<dbReference type="Pfam" id="PF00149">
    <property type="entry name" value="Metallophos"/>
    <property type="match status" value="1"/>
</dbReference>
<dbReference type="KEGG" id="llh:I41_09750"/>
<evidence type="ECO:0000313" key="5">
    <source>
        <dbReference type="EMBL" id="QDT71814.1"/>
    </source>
</evidence>
<evidence type="ECO:0000313" key="6">
    <source>
        <dbReference type="Proteomes" id="UP000317909"/>
    </source>
</evidence>
<dbReference type="PANTHER" id="PTHR31302:SF31">
    <property type="entry name" value="PHOSPHODIESTERASE YAEI"/>
    <property type="match status" value="1"/>
</dbReference>
<dbReference type="InterPro" id="IPR029052">
    <property type="entry name" value="Metallo-depent_PP-like"/>
</dbReference>
<name>A0A517TTW7_9BACT</name>
<keyword evidence="3" id="KW-1133">Transmembrane helix</keyword>
<dbReference type="Proteomes" id="UP000317909">
    <property type="component" value="Chromosome"/>
</dbReference>
<dbReference type="OrthoDB" id="9780884at2"/>
<gene>
    <name evidence="5" type="ORF">I41_09750</name>
</gene>
<feature type="transmembrane region" description="Helical" evidence="3">
    <location>
        <begin position="36"/>
        <end position="57"/>
    </location>
</feature>
<feature type="transmembrane region" description="Helical" evidence="3">
    <location>
        <begin position="6"/>
        <end position="24"/>
    </location>
</feature>
<dbReference type="SUPFAM" id="SSF56300">
    <property type="entry name" value="Metallo-dependent phosphatases"/>
    <property type="match status" value="1"/>
</dbReference>
<evidence type="ECO:0000259" key="4">
    <source>
        <dbReference type="Pfam" id="PF00149"/>
    </source>
</evidence>
<keyword evidence="3" id="KW-0812">Transmembrane</keyword>
<dbReference type="GO" id="GO:0009245">
    <property type="term" value="P:lipid A biosynthetic process"/>
    <property type="evidence" value="ECO:0007669"/>
    <property type="project" value="TreeGrafter"/>
</dbReference>
<dbReference type="EMBL" id="CP036339">
    <property type="protein sequence ID" value="QDT71814.1"/>
    <property type="molecule type" value="Genomic_DNA"/>
</dbReference>
<dbReference type="GO" id="GO:0046872">
    <property type="term" value="F:metal ion binding"/>
    <property type="evidence" value="ECO:0007669"/>
    <property type="project" value="UniProtKB-KW"/>
</dbReference>
<dbReference type="InterPro" id="IPR004843">
    <property type="entry name" value="Calcineurin-like_PHP"/>
</dbReference>
<keyword evidence="2 5" id="KW-0378">Hydrolase</keyword>
<evidence type="ECO:0000256" key="2">
    <source>
        <dbReference type="ARBA" id="ARBA00022801"/>
    </source>
</evidence>